<proteinExistence type="predicted"/>
<sequence length="36" mass="3970">MVAVAQRLERLPVEQEVGGSIPLSHPSLFVLKILLE</sequence>
<dbReference type="AntiFam" id="ANF00010">
    <property type="entry name" value="tRNA translation"/>
</dbReference>
<organism evidence="1 2">
    <name type="scientific">Candidatus Woesebacteria bacterium GW2011_GWB1_45_5</name>
    <dbReference type="NCBI Taxonomy" id="1618581"/>
    <lineage>
        <taxon>Bacteria</taxon>
        <taxon>Candidatus Woeseibacteriota</taxon>
    </lineage>
</organism>
<dbReference type="EMBL" id="LCLA01000039">
    <property type="protein sequence ID" value="KKU09494.1"/>
    <property type="molecule type" value="Genomic_DNA"/>
</dbReference>
<comment type="caution">
    <text evidence="1">The sequence shown here is derived from an EMBL/GenBank/DDBJ whole genome shotgun (WGS) entry which is preliminary data.</text>
</comment>
<evidence type="ECO:0000313" key="2">
    <source>
        <dbReference type="Proteomes" id="UP000034329"/>
    </source>
</evidence>
<evidence type="ECO:0000313" key="1">
    <source>
        <dbReference type="EMBL" id="KKU09494.1"/>
    </source>
</evidence>
<dbReference type="Proteomes" id="UP000034329">
    <property type="component" value="Unassembled WGS sequence"/>
</dbReference>
<reference evidence="1 2" key="1">
    <citation type="journal article" date="2015" name="Nature">
        <title>rRNA introns, odd ribosomes, and small enigmatic genomes across a large radiation of phyla.</title>
        <authorList>
            <person name="Brown C.T."/>
            <person name="Hug L.A."/>
            <person name="Thomas B.C."/>
            <person name="Sharon I."/>
            <person name="Castelle C.J."/>
            <person name="Singh A."/>
            <person name="Wilkins M.J."/>
            <person name="Williams K.H."/>
            <person name="Banfield J.F."/>
        </authorList>
    </citation>
    <scope>NUCLEOTIDE SEQUENCE [LARGE SCALE GENOMIC DNA]</scope>
</reference>
<protein>
    <submittedName>
        <fullName evidence="1">Uncharacterized protein</fullName>
    </submittedName>
</protein>
<dbReference type="AlphaFoldDB" id="A0A0G1MMR8"/>
<accession>A0A0G1MMR8</accession>
<name>A0A0G1MMR8_9BACT</name>
<gene>
    <name evidence="1" type="ORF">UX13_C0039G0014</name>
</gene>